<feature type="compositionally biased region" description="Polar residues" evidence="5">
    <location>
        <begin position="442"/>
        <end position="457"/>
    </location>
</feature>
<dbReference type="InterPro" id="IPR051681">
    <property type="entry name" value="Ser/Thr_Kinases-Pseudokinases"/>
</dbReference>
<dbReference type="InterPro" id="IPR011009">
    <property type="entry name" value="Kinase-like_dom_sf"/>
</dbReference>
<feature type="domain" description="Protein kinase" evidence="6">
    <location>
        <begin position="16"/>
        <end position="271"/>
    </location>
</feature>
<evidence type="ECO:0000256" key="1">
    <source>
        <dbReference type="ARBA" id="ARBA00022527"/>
    </source>
</evidence>
<gene>
    <name evidence="7" type="ORF">DFQ27_000340</name>
</gene>
<dbReference type="InterPro" id="IPR008271">
    <property type="entry name" value="Ser/Thr_kinase_AS"/>
</dbReference>
<dbReference type="SUPFAM" id="SSF56112">
    <property type="entry name" value="Protein kinase-like (PK-like)"/>
    <property type="match status" value="2"/>
</dbReference>
<accession>A0A9P6QF79</accession>
<evidence type="ECO:0000256" key="3">
    <source>
        <dbReference type="ARBA" id="ARBA00022840"/>
    </source>
</evidence>
<dbReference type="SUPFAM" id="SSF81901">
    <property type="entry name" value="HCP-like"/>
    <property type="match status" value="1"/>
</dbReference>
<dbReference type="InterPro" id="IPR006597">
    <property type="entry name" value="Sel1-like"/>
</dbReference>
<dbReference type="PROSITE" id="PS50011">
    <property type="entry name" value="PROTEIN_KINASE_DOM"/>
    <property type="match status" value="2"/>
</dbReference>
<keyword evidence="1" id="KW-0418">Kinase</keyword>
<dbReference type="SMART" id="SM00220">
    <property type="entry name" value="S_TKc"/>
    <property type="match status" value="2"/>
</dbReference>
<evidence type="ECO:0000256" key="5">
    <source>
        <dbReference type="SAM" id="MobiDB-lite"/>
    </source>
</evidence>
<feature type="binding site" evidence="4">
    <location>
        <position position="43"/>
    </location>
    <ligand>
        <name>ATP</name>
        <dbReference type="ChEBI" id="CHEBI:30616"/>
    </ligand>
</feature>
<feature type="binding site" evidence="4">
    <location>
        <position position="516"/>
    </location>
    <ligand>
        <name>ATP</name>
        <dbReference type="ChEBI" id="CHEBI:30616"/>
    </ligand>
</feature>
<dbReference type="InterPro" id="IPR017441">
    <property type="entry name" value="Protein_kinase_ATP_BS"/>
</dbReference>
<dbReference type="PANTHER" id="PTHR44329">
    <property type="entry name" value="SERINE/THREONINE-PROTEIN KINASE TNNI3K-RELATED"/>
    <property type="match status" value="1"/>
</dbReference>
<dbReference type="SMART" id="SM00671">
    <property type="entry name" value="SEL1"/>
    <property type="match status" value="2"/>
</dbReference>
<dbReference type="CDD" id="cd13999">
    <property type="entry name" value="STKc_MAP3K-like"/>
    <property type="match status" value="2"/>
</dbReference>
<dbReference type="Gene3D" id="1.10.510.10">
    <property type="entry name" value="Transferase(Phosphotransferase) domain 1"/>
    <property type="match status" value="2"/>
</dbReference>
<dbReference type="Pfam" id="PF08238">
    <property type="entry name" value="Sel1"/>
    <property type="match status" value="2"/>
</dbReference>
<sequence length="790" mass="87973">MQESEDPNVQKNASRLKLGPSIGRGGFGEVRFAHWHGQPYAIKIFFLSKSDAAQKDIKKEIQIMSKLRHRHIVLFHRGAIVQERLAFIMEYAENGSLQRVIRSKISLEWTLKEKITQGIVRGLAHIHSAGVIHRDLKSGNVLLTKHMEPKLCDFGLATVKDHSTTKAGEETLKGSVRWMAPELFIGKPLYNTKIDMYALGWIMWELATDTTPPFWEQPADAVVISLVKEGERLPIPSDTPSDYQRWIQRCWDQNPTNRPAADEMVTEEPEPEGICEGEVSLGSFSTSRVAMLQSESESQAASIPSSSKLSSSASLTAAPTSIILADDAESSQLAAPFQDLDLEEIDDYHEKDNKDALFAMGEMHKKSAGAVQDDLKALVCFFRAAEHGHPEAQFRIAKMYEAGQPIPVPRDVDRARRWLEQAVDHGHAQAKESLNAMLDQAQPVTSSSDPQIGSSAYTPEVAPANHLPDPRTFDPTNSRASPAEQFPLVISGQIGAGGYSRVYQGRWGTRQVAIKKFHLQQSEAYIGAVQHEIQTLERLRHRHIIQFYGTTYEDGHLALIMDIAEGGSLRLAIEAQKLDWSAKARITQEIVRGLAYIHEVGILHRDLKSSNVLLTRHFEVRLADFALATVKQLMSDTVMSGALKGTLRWMAPELLSAKPIYSTKSDMFALGMVMWEMAANCTVPFKDETNNFSVISIVRGGGREVLPEDTPAEYRHWTEQCWDQDPASRPEAADMISYDDFEHAYAGKDLPPPTVTITLTDYEIDLLDLPLDPSLHGPESPLSRSATNLA</sequence>
<proteinExistence type="predicted"/>
<reference evidence="7" key="1">
    <citation type="journal article" date="2020" name="Fungal Divers.">
        <title>Resolving the Mortierellaceae phylogeny through synthesis of multi-gene phylogenetics and phylogenomics.</title>
        <authorList>
            <person name="Vandepol N."/>
            <person name="Liber J."/>
            <person name="Desiro A."/>
            <person name="Na H."/>
            <person name="Kennedy M."/>
            <person name="Barry K."/>
            <person name="Grigoriev I.V."/>
            <person name="Miller A.N."/>
            <person name="O'Donnell K."/>
            <person name="Stajich J.E."/>
            <person name="Bonito G."/>
        </authorList>
    </citation>
    <scope>NUCLEOTIDE SEQUENCE</scope>
    <source>
        <strain evidence="7">BC1065</strain>
    </source>
</reference>
<keyword evidence="2 4" id="KW-0547">Nucleotide-binding</keyword>
<dbReference type="PRINTS" id="PR00109">
    <property type="entry name" value="TYRKINASE"/>
</dbReference>
<keyword evidence="8" id="KW-1185">Reference proteome</keyword>
<dbReference type="Pfam" id="PF00069">
    <property type="entry name" value="Pkinase"/>
    <property type="match status" value="1"/>
</dbReference>
<dbReference type="Gene3D" id="1.25.40.10">
    <property type="entry name" value="Tetratricopeptide repeat domain"/>
    <property type="match status" value="1"/>
</dbReference>
<comment type="caution">
    <text evidence="7">The sequence shown here is derived from an EMBL/GenBank/DDBJ whole genome shotgun (WGS) entry which is preliminary data.</text>
</comment>
<evidence type="ECO:0000256" key="4">
    <source>
        <dbReference type="PROSITE-ProRule" id="PRU10141"/>
    </source>
</evidence>
<dbReference type="EMBL" id="JAAAJB010000107">
    <property type="protein sequence ID" value="KAG0265805.1"/>
    <property type="molecule type" value="Genomic_DNA"/>
</dbReference>
<keyword evidence="1" id="KW-0808">Transferase</keyword>
<evidence type="ECO:0000259" key="6">
    <source>
        <dbReference type="PROSITE" id="PS50011"/>
    </source>
</evidence>
<dbReference type="PROSITE" id="PS00107">
    <property type="entry name" value="PROTEIN_KINASE_ATP"/>
    <property type="match status" value="2"/>
</dbReference>
<dbReference type="GO" id="GO:0004674">
    <property type="term" value="F:protein serine/threonine kinase activity"/>
    <property type="evidence" value="ECO:0007669"/>
    <property type="project" value="UniProtKB-KW"/>
</dbReference>
<protein>
    <recommendedName>
        <fullName evidence="6">Protein kinase domain-containing protein</fullName>
    </recommendedName>
</protein>
<dbReference type="PROSITE" id="PS00108">
    <property type="entry name" value="PROTEIN_KINASE_ST"/>
    <property type="match status" value="2"/>
</dbReference>
<dbReference type="Pfam" id="PF07714">
    <property type="entry name" value="PK_Tyr_Ser-Thr"/>
    <property type="match status" value="1"/>
</dbReference>
<evidence type="ECO:0000313" key="7">
    <source>
        <dbReference type="EMBL" id="KAG0265805.1"/>
    </source>
</evidence>
<dbReference type="GO" id="GO:0005524">
    <property type="term" value="F:ATP binding"/>
    <property type="evidence" value="ECO:0007669"/>
    <property type="project" value="UniProtKB-UniRule"/>
</dbReference>
<feature type="domain" description="Protein kinase" evidence="6">
    <location>
        <begin position="488"/>
        <end position="746"/>
    </location>
</feature>
<dbReference type="OrthoDB" id="3269467at2759"/>
<name>A0A9P6QF79_9FUNG</name>
<dbReference type="AlphaFoldDB" id="A0A9P6QF79"/>
<evidence type="ECO:0000313" key="8">
    <source>
        <dbReference type="Proteomes" id="UP000807716"/>
    </source>
</evidence>
<dbReference type="InterPro" id="IPR000719">
    <property type="entry name" value="Prot_kinase_dom"/>
</dbReference>
<dbReference type="InterPro" id="IPR011990">
    <property type="entry name" value="TPR-like_helical_dom_sf"/>
</dbReference>
<feature type="region of interest" description="Disordered" evidence="5">
    <location>
        <begin position="441"/>
        <end position="481"/>
    </location>
</feature>
<dbReference type="InterPro" id="IPR001245">
    <property type="entry name" value="Ser-Thr/Tyr_kinase_cat_dom"/>
</dbReference>
<keyword evidence="1" id="KW-0723">Serine/threonine-protein kinase</keyword>
<evidence type="ECO:0000256" key="2">
    <source>
        <dbReference type="ARBA" id="ARBA00022741"/>
    </source>
</evidence>
<dbReference type="PANTHER" id="PTHR44329:SF298">
    <property type="entry name" value="MIXED LINEAGE KINASE DOMAIN-LIKE PROTEIN"/>
    <property type="match status" value="1"/>
</dbReference>
<dbReference type="Proteomes" id="UP000807716">
    <property type="component" value="Unassembled WGS sequence"/>
</dbReference>
<organism evidence="7 8">
    <name type="scientific">Actinomortierella ambigua</name>
    <dbReference type="NCBI Taxonomy" id="1343610"/>
    <lineage>
        <taxon>Eukaryota</taxon>
        <taxon>Fungi</taxon>
        <taxon>Fungi incertae sedis</taxon>
        <taxon>Mucoromycota</taxon>
        <taxon>Mortierellomycotina</taxon>
        <taxon>Mortierellomycetes</taxon>
        <taxon>Mortierellales</taxon>
        <taxon>Mortierellaceae</taxon>
        <taxon>Actinomortierella</taxon>
    </lineage>
</organism>
<keyword evidence="3 4" id="KW-0067">ATP-binding</keyword>